<accession>A0A6V8KZ13</accession>
<reference evidence="1 2" key="2">
    <citation type="submission" date="2020-03" db="EMBL/GenBank/DDBJ databases">
        <authorList>
            <person name="Ichikawa N."/>
            <person name="Kimura A."/>
            <person name="Kitahashi Y."/>
            <person name="Uohara A."/>
        </authorList>
    </citation>
    <scope>NUCLEOTIDE SEQUENCE [LARGE SCALE GENOMIC DNA]</scope>
    <source>
        <strain evidence="1 2">NBRC 108638</strain>
    </source>
</reference>
<dbReference type="Proteomes" id="UP000482960">
    <property type="component" value="Unassembled WGS sequence"/>
</dbReference>
<sequence>MLGVPVAFSLSEIPTDRVVWIKCFRPNDLDLAVANAPLNTPAVLVQQVTRSRSQNATVASTLDEMEVAAGQLFPAWLPGWKAS</sequence>
<comment type="caution">
    <text evidence="1">The sequence shown here is derived from an EMBL/GenBank/DDBJ whole genome shotgun (WGS) entry which is preliminary data.</text>
</comment>
<keyword evidence="2" id="KW-1185">Reference proteome</keyword>
<protein>
    <submittedName>
        <fullName evidence="1">Uncharacterized protein</fullName>
    </submittedName>
</protein>
<organism evidence="1 2">
    <name type="scientific">Phytohabitans rumicis</name>
    <dbReference type="NCBI Taxonomy" id="1076125"/>
    <lineage>
        <taxon>Bacteria</taxon>
        <taxon>Bacillati</taxon>
        <taxon>Actinomycetota</taxon>
        <taxon>Actinomycetes</taxon>
        <taxon>Micromonosporales</taxon>
        <taxon>Micromonosporaceae</taxon>
    </lineage>
</organism>
<evidence type="ECO:0000313" key="2">
    <source>
        <dbReference type="Proteomes" id="UP000482960"/>
    </source>
</evidence>
<evidence type="ECO:0000313" key="1">
    <source>
        <dbReference type="EMBL" id="GFJ87549.1"/>
    </source>
</evidence>
<dbReference type="AlphaFoldDB" id="A0A6V8KZ13"/>
<gene>
    <name evidence="1" type="ORF">Prum_011910</name>
</gene>
<proteinExistence type="predicted"/>
<dbReference type="EMBL" id="BLPG01000001">
    <property type="protein sequence ID" value="GFJ87549.1"/>
    <property type="molecule type" value="Genomic_DNA"/>
</dbReference>
<reference evidence="1 2" key="1">
    <citation type="submission" date="2020-03" db="EMBL/GenBank/DDBJ databases">
        <title>Whole genome shotgun sequence of Phytohabitans rumicis NBRC 108638.</title>
        <authorList>
            <person name="Komaki H."/>
            <person name="Tamura T."/>
        </authorList>
    </citation>
    <scope>NUCLEOTIDE SEQUENCE [LARGE SCALE GENOMIC DNA]</scope>
    <source>
        <strain evidence="1 2">NBRC 108638</strain>
    </source>
</reference>
<name>A0A6V8KZ13_9ACTN</name>